<reference evidence="2 3" key="1">
    <citation type="journal article" date="2019" name="Int. J. Syst. Evol. Microbiol.">
        <title>The Global Catalogue of Microorganisms (GCM) 10K type strain sequencing project: providing services to taxonomists for standard genome sequencing and annotation.</title>
        <authorList>
            <consortium name="The Broad Institute Genomics Platform"/>
            <consortium name="The Broad Institute Genome Sequencing Center for Infectious Disease"/>
            <person name="Wu L."/>
            <person name="Ma J."/>
        </authorList>
    </citation>
    <scope>NUCLEOTIDE SEQUENCE [LARGE SCALE GENOMIC DNA]</scope>
    <source>
        <strain evidence="2 3">CGMCC 1.12562</strain>
    </source>
</reference>
<sequence length="81" mass="8456">MPARDEGGADASPDAAAALSDALAAADGDPTCARCSKPADYFLYEPGRVETFVCWEHVSPFSASVDDEEDPPEGRPVALSL</sequence>
<organism evidence="2 3">
    <name type="scientific">Halobacterium litoreum</name>
    <dbReference type="NCBI Taxonomy" id="2039234"/>
    <lineage>
        <taxon>Archaea</taxon>
        <taxon>Methanobacteriati</taxon>
        <taxon>Methanobacteriota</taxon>
        <taxon>Stenosarchaea group</taxon>
        <taxon>Halobacteria</taxon>
        <taxon>Halobacteriales</taxon>
        <taxon>Halobacteriaceae</taxon>
        <taxon>Halobacterium</taxon>
    </lineage>
</organism>
<keyword evidence="3" id="KW-1185">Reference proteome</keyword>
<evidence type="ECO:0000256" key="1">
    <source>
        <dbReference type="SAM" id="MobiDB-lite"/>
    </source>
</evidence>
<evidence type="ECO:0000313" key="3">
    <source>
        <dbReference type="Proteomes" id="UP001595660"/>
    </source>
</evidence>
<protein>
    <submittedName>
        <fullName evidence="2">Uncharacterized protein</fullName>
    </submittedName>
</protein>
<dbReference type="AlphaFoldDB" id="A0ABD5NDA0"/>
<accession>A0ABD5NDA0</accession>
<dbReference type="GeneID" id="69116790"/>
<evidence type="ECO:0000313" key="2">
    <source>
        <dbReference type="EMBL" id="MFC3477285.1"/>
    </source>
</evidence>
<dbReference type="RefSeq" id="WP_232571583.1">
    <property type="nucleotide sequence ID" value="NZ_CP089466.1"/>
</dbReference>
<proteinExistence type="predicted"/>
<feature type="region of interest" description="Disordered" evidence="1">
    <location>
        <begin position="62"/>
        <end position="81"/>
    </location>
</feature>
<dbReference type="Proteomes" id="UP001595660">
    <property type="component" value="Unassembled WGS sequence"/>
</dbReference>
<gene>
    <name evidence="2" type="ORF">ACFOKC_06055</name>
</gene>
<name>A0ABD5NDA0_9EURY</name>
<comment type="caution">
    <text evidence="2">The sequence shown here is derived from an EMBL/GenBank/DDBJ whole genome shotgun (WGS) entry which is preliminary data.</text>
</comment>
<dbReference type="EMBL" id="JBHRWN010000002">
    <property type="protein sequence ID" value="MFC3477285.1"/>
    <property type="molecule type" value="Genomic_DNA"/>
</dbReference>